<comment type="cofactor">
    <cofactor evidence="11">
        <name>(R)-lipoate</name>
        <dbReference type="ChEBI" id="CHEBI:83088"/>
    </cofactor>
    <text evidence="11">Binds 1 lipoyl cofactor covalently.</text>
</comment>
<dbReference type="OrthoDB" id="9805770at2"/>
<proteinExistence type="inferred from homology"/>
<dbReference type="NCBIfam" id="TIGR01347">
    <property type="entry name" value="sucB"/>
    <property type="match status" value="1"/>
</dbReference>
<dbReference type="InterPro" id="IPR006255">
    <property type="entry name" value="SucB"/>
</dbReference>
<dbReference type="SUPFAM" id="SSF47005">
    <property type="entry name" value="Peripheral subunit-binding domain of 2-oxo acid dehydrogenase complex"/>
    <property type="match status" value="1"/>
</dbReference>
<dbReference type="PANTHER" id="PTHR43416:SF5">
    <property type="entry name" value="DIHYDROLIPOYLLYSINE-RESIDUE SUCCINYLTRANSFERASE COMPONENT OF 2-OXOGLUTARATE DEHYDROGENASE COMPLEX, MITOCHONDRIAL"/>
    <property type="match status" value="1"/>
</dbReference>
<dbReference type="Pfam" id="PF02817">
    <property type="entry name" value="E3_binding"/>
    <property type="match status" value="1"/>
</dbReference>
<evidence type="ECO:0000256" key="11">
    <source>
        <dbReference type="RuleBase" id="RU361138"/>
    </source>
</evidence>
<dbReference type="GO" id="GO:0045252">
    <property type="term" value="C:oxoglutarate dehydrogenase complex"/>
    <property type="evidence" value="ECO:0007669"/>
    <property type="project" value="UniProtKB-UniRule"/>
</dbReference>
<dbReference type="Proteomes" id="UP000317429">
    <property type="component" value="Chromosome"/>
</dbReference>
<dbReference type="InterPro" id="IPR000089">
    <property type="entry name" value="Biotin_lipoyl"/>
</dbReference>
<organism evidence="15 16">
    <name type="scientific">Pirellulimonas nuda</name>
    <dbReference type="NCBI Taxonomy" id="2528009"/>
    <lineage>
        <taxon>Bacteria</taxon>
        <taxon>Pseudomonadati</taxon>
        <taxon>Planctomycetota</taxon>
        <taxon>Planctomycetia</taxon>
        <taxon>Pirellulales</taxon>
        <taxon>Lacipirellulaceae</taxon>
        <taxon>Pirellulimonas</taxon>
    </lineage>
</organism>
<evidence type="ECO:0000259" key="14">
    <source>
        <dbReference type="PROSITE" id="PS51826"/>
    </source>
</evidence>
<dbReference type="KEGG" id="pnd:Pla175_08860"/>
<dbReference type="InterPro" id="IPR023213">
    <property type="entry name" value="CAT-like_dom_sf"/>
</dbReference>
<dbReference type="GO" id="GO:0033512">
    <property type="term" value="P:L-lysine catabolic process to acetyl-CoA via saccharopine"/>
    <property type="evidence" value="ECO:0007669"/>
    <property type="project" value="UniProtKB-UniRule"/>
</dbReference>
<evidence type="ECO:0000256" key="8">
    <source>
        <dbReference type="ARBA" id="ARBA00022823"/>
    </source>
</evidence>
<keyword evidence="9 11" id="KW-0012">Acyltransferase</keyword>
<name>A0A518D7S3_9BACT</name>
<feature type="domain" description="Peripheral subunit-binding (PSBD)" evidence="14">
    <location>
        <begin position="132"/>
        <end position="169"/>
    </location>
</feature>
<evidence type="ECO:0000313" key="16">
    <source>
        <dbReference type="Proteomes" id="UP000317429"/>
    </source>
</evidence>
<dbReference type="Gene3D" id="3.30.559.10">
    <property type="entry name" value="Chloramphenicol acetyltransferase-like domain"/>
    <property type="match status" value="1"/>
</dbReference>
<dbReference type="InterPro" id="IPR001078">
    <property type="entry name" value="2-oxoacid_DH_actylTfrase"/>
</dbReference>
<feature type="region of interest" description="Disordered" evidence="12">
    <location>
        <begin position="172"/>
        <end position="214"/>
    </location>
</feature>
<gene>
    <name evidence="15" type="primary">sucB</name>
    <name evidence="15" type="ORF">Pla175_08860</name>
</gene>
<dbReference type="Gene3D" id="4.10.320.10">
    <property type="entry name" value="E3-binding domain"/>
    <property type="match status" value="1"/>
</dbReference>
<keyword evidence="7 11" id="KW-0808">Transferase</keyword>
<dbReference type="GO" id="GO:0004149">
    <property type="term" value="F:dihydrolipoyllysine-residue succinyltransferase activity"/>
    <property type="evidence" value="ECO:0007669"/>
    <property type="project" value="UniProtKB-UniRule"/>
</dbReference>
<dbReference type="RefSeq" id="WP_145281486.1">
    <property type="nucleotide sequence ID" value="NZ_CP036291.1"/>
</dbReference>
<comment type="function">
    <text evidence="1 11">E2 component of the 2-oxoglutarate dehydrogenase (OGDH) complex which catalyzes the second step in the conversion of 2-oxoglutarate to succinyl-CoA and CO(2).</text>
</comment>
<feature type="compositionally biased region" description="Low complexity" evidence="12">
    <location>
        <begin position="93"/>
        <end position="106"/>
    </location>
</feature>
<feature type="region of interest" description="Disordered" evidence="12">
    <location>
        <begin position="86"/>
        <end position="131"/>
    </location>
</feature>
<dbReference type="GO" id="GO:0006099">
    <property type="term" value="P:tricarboxylic acid cycle"/>
    <property type="evidence" value="ECO:0007669"/>
    <property type="project" value="UniProtKB-UniRule"/>
</dbReference>
<reference evidence="15 16" key="1">
    <citation type="submission" date="2019-02" db="EMBL/GenBank/DDBJ databases">
        <title>Deep-cultivation of Planctomycetes and their phenomic and genomic characterization uncovers novel biology.</title>
        <authorList>
            <person name="Wiegand S."/>
            <person name="Jogler M."/>
            <person name="Boedeker C."/>
            <person name="Pinto D."/>
            <person name="Vollmers J."/>
            <person name="Rivas-Marin E."/>
            <person name="Kohn T."/>
            <person name="Peeters S.H."/>
            <person name="Heuer A."/>
            <person name="Rast P."/>
            <person name="Oberbeckmann S."/>
            <person name="Bunk B."/>
            <person name="Jeske O."/>
            <person name="Meyerdierks A."/>
            <person name="Storesund J.E."/>
            <person name="Kallscheuer N."/>
            <person name="Luecker S."/>
            <person name="Lage O.M."/>
            <person name="Pohl T."/>
            <person name="Merkel B.J."/>
            <person name="Hornburger P."/>
            <person name="Mueller R.-W."/>
            <person name="Bruemmer F."/>
            <person name="Labrenz M."/>
            <person name="Spormann A.M."/>
            <person name="Op den Camp H."/>
            <person name="Overmann J."/>
            <person name="Amann R."/>
            <person name="Jetten M.S.M."/>
            <person name="Mascher T."/>
            <person name="Medema M.H."/>
            <person name="Devos D.P."/>
            <person name="Kaster A.-K."/>
            <person name="Ovreas L."/>
            <person name="Rohde M."/>
            <person name="Galperin M.Y."/>
            <person name="Jogler C."/>
        </authorList>
    </citation>
    <scope>NUCLEOTIDE SEQUENCE [LARGE SCALE GENOMIC DNA]</scope>
    <source>
        <strain evidence="15 16">Pla175</strain>
    </source>
</reference>
<dbReference type="GO" id="GO:0005829">
    <property type="term" value="C:cytosol"/>
    <property type="evidence" value="ECO:0007669"/>
    <property type="project" value="TreeGrafter"/>
</dbReference>
<dbReference type="EC" id="2.3.1.61" evidence="4 11"/>
<evidence type="ECO:0000256" key="6">
    <source>
        <dbReference type="ARBA" id="ARBA00022532"/>
    </source>
</evidence>
<keyword evidence="16" id="KW-1185">Reference proteome</keyword>
<evidence type="ECO:0000256" key="2">
    <source>
        <dbReference type="ARBA" id="ARBA00005145"/>
    </source>
</evidence>
<dbReference type="SUPFAM" id="SSF52777">
    <property type="entry name" value="CoA-dependent acyltransferases"/>
    <property type="match status" value="1"/>
</dbReference>
<evidence type="ECO:0000313" key="15">
    <source>
        <dbReference type="EMBL" id="QDU87524.1"/>
    </source>
</evidence>
<dbReference type="AlphaFoldDB" id="A0A518D7S3"/>
<evidence type="ECO:0000256" key="3">
    <source>
        <dbReference type="ARBA" id="ARBA00007317"/>
    </source>
</evidence>
<dbReference type="SUPFAM" id="SSF51230">
    <property type="entry name" value="Single hybrid motif"/>
    <property type="match status" value="1"/>
</dbReference>
<evidence type="ECO:0000256" key="5">
    <source>
        <dbReference type="ARBA" id="ARBA00019511"/>
    </source>
</evidence>
<sequence>MAAAVESTEEEVVVPEVGESISEVVIGQWHKQEGDSVGRDEEIVELESEKATFEAPAPVAGVLRRILKQSGDTAQVGEVIALIERVPGGGGSAAPAASTPPAKSAPAKPPKAERAPAPKQPEPKQTGGAEPAVMPAAARLLAENDLDAGQVEATGPGGRLLKEDVLRHIAAPQRSTPPAPQKSAPPAPASKPAPAVTVRHTPVQNADAREERRPMTPLRRRIAARLVEAQKTAALLTTFNEADMSAIKQLRKEHGDAFEKRHGVRLGFMGFFVKAAVEALKSCPELNARIDGDELVYQNFYDIGIAIGIEGGLVVPVLRDADRLSFADIERSIEDFAGRARKGQLKVDEMMGGTFTISNGGIYGSLLSTPIVNPPQSGVLGMHTIQERPIALNGQVVIRPMMYLALTYDHRIVDGKGAVTFLKQIKQAIEEPARMLIEV</sequence>
<comment type="catalytic activity">
    <reaction evidence="10 11">
        <text>N(6)-[(R)-dihydrolipoyl]-L-lysyl-[protein] + succinyl-CoA = N(6)-[(R)-S(8)-succinyldihydrolipoyl]-L-lysyl-[protein] + CoA</text>
        <dbReference type="Rhea" id="RHEA:15213"/>
        <dbReference type="Rhea" id="RHEA-COMP:10475"/>
        <dbReference type="Rhea" id="RHEA-COMP:20092"/>
        <dbReference type="ChEBI" id="CHEBI:57287"/>
        <dbReference type="ChEBI" id="CHEBI:57292"/>
        <dbReference type="ChEBI" id="CHEBI:83100"/>
        <dbReference type="ChEBI" id="CHEBI:83120"/>
        <dbReference type="EC" id="2.3.1.61"/>
    </reaction>
</comment>
<evidence type="ECO:0000256" key="10">
    <source>
        <dbReference type="ARBA" id="ARBA00052761"/>
    </source>
</evidence>
<evidence type="ECO:0000256" key="1">
    <source>
        <dbReference type="ARBA" id="ARBA00004052"/>
    </source>
</evidence>
<protein>
    <recommendedName>
        <fullName evidence="5 11">Dihydrolipoyllysine-residue succinyltransferase component of 2-oxoglutarate dehydrogenase complex</fullName>
        <ecNumber evidence="4 11">2.3.1.61</ecNumber>
    </recommendedName>
    <alternativeName>
        <fullName evidence="11">2-oxoglutarate dehydrogenase complex component E2</fullName>
    </alternativeName>
</protein>
<dbReference type="NCBIfam" id="NF004309">
    <property type="entry name" value="PRK05704.1"/>
    <property type="match status" value="1"/>
</dbReference>
<evidence type="ECO:0000259" key="13">
    <source>
        <dbReference type="PROSITE" id="PS50968"/>
    </source>
</evidence>
<dbReference type="Gene3D" id="2.40.50.100">
    <property type="match status" value="1"/>
</dbReference>
<dbReference type="EMBL" id="CP036291">
    <property type="protein sequence ID" value="QDU87524.1"/>
    <property type="molecule type" value="Genomic_DNA"/>
</dbReference>
<evidence type="ECO:0000256" key="9">
    <source>
        <dbReference type="ARBA" id="ARBA00023315"/>
    </source>
</evidence>
<dbReference type="CDD" id="cd06849">
    <property type="entry name" value="lipoyl_domain"/>
    <property type="match status" value="1"/>
</dbReference>
<dbReference type="Pfam" id="PF00198">
    <property type="entry name" value="2-oxoacid_dh"/>
    <property type="match status" value="1"/>
</dbReference>
<comment type="pathway">
    <text evidence="2 11">Amino-acid degradation; L-lysine degradation via saccharopine pathway; glutaryl-CoA from L-lysine: step 6/6.</text>
</comment>
<dbReference type="InterPro" id="IPR004167">
    <property type="entry name" value="PSBD"/>
</dbReference>
<feature type="compositionally biased region" description="Pro residues" evidence="12">
    <location>
        <begin position="175"/>
        <end position="191"/>
    </location>
</feature>
<dbReference type="PROSITE" id="PS50968">
    <property type="entry name" value="BIOTINYL_LIPOYL"/>
    <property type="match status" value="1"/>
</dbReference>
<dbReference type="UniPathway" id="UPA00868">
    <property type="reaction ID" value="UER00840"/>
</dbReference>
<keyword evidence="8 11" id="KW-0450">Lipoyl</keyword>
<evidence type="ECO:0000256" key="4">
    <source>
        <dbReference type="ARBA" id="ARBA00012945"/>
    </source>
</evidence>
<comment type="similarity">
    <text evidence="3 11">Belongs to the 2-oxoacid dehydrogenase family.</text>
</comment>
<feature type="domain" description="Lipoyl-binding" evidence="13">
    <location>
        <begin position="9"/>
        <end position="84"/>
    </location>
</feature>
<evidence type="ECO:0000256" key="7">
    <source>
        <dbReference type="ARBA" id="ARBA00022679"/>
    </source>
</evidence>
<dbReference type="PANTHER" id="PTHR43416">
    <property type="entry name" value="DIHYDROLIPOYLLYSINE-RESIDUE SUCCINYLTRANSFERASE COMPONENT OF 2-OXOGLUTARATE DEHYDROGENASE COMPLEX, MITOCHONDRIAL-RELATED"/>
    <property type="match status" value="1"/>
</dbReference>
<keyword evidence="6 11" id="KW-0816">Tricarboxylic acid cycle</keyword>
<dbReference type="InterPro" id="IPR036625">
    <property type="entry name" value="E3-bd_dom_sf"/>
</dbReference>
<dbReference type="Pfam" id="PF00364">
    <property type="entry name" value="Biotin_lipoyl"/>
    <property type="match status" value="1"/>
</dbReference>
<dbReference type="PROSITE" id="PS51826">
    <property type="entry name" value="PSBD"/>
    <property type="match status" value="1"/>
</dbReference>
<evidence type="ECO:0000256" key="12">
    <source>
        <dbReference type="SAM" id="MobiDB-lite"/>
    </source>
</evidence>
<accession>A0A518D7S3</accession>
<dbReference type="InterPro" id="IPR011053">
    <property type="entry name" value="Single_hybrid_motif"/>
</dbReference>
<dbReference type="InterPro" id="IPR050537">
    <property type="entry name" value="2-oxoacid_dehydrogenase"/>
</dbReference>